<name>A0A0C3AX08_SERVB</name>
<keyword evidence="3" id="KW-1185">Reference proteome</keyword>
<gene>
    <name evidence="2" type="ORF">M408DRAFT_27608</name>
</gene>
<feature type="chain" id="PRO_5002172425" evidence="1">
    <location>
        <begin position="21"/>
        <end position="278"/>
    </location>
</feature>
<sequence>MHLNAKALWVAHTILAVVAASKTLQPPSSHTSPHQQDESLSTDFWEQPGQLIHRQGPEDDPQTSLALDPSQIQTAYASQGLNESDSGITPSLTSTNNFINFCLTQDVPLTNGTQVGRGSCSPTPMGRIVAKDKMPSCKFIYPKNGSLLPANTLFDVKLAIRNFESGLYSNPNISYYSAPQTTNDDGLLRGHAHFVIEAVADYLSETPLDPVDFTFFKSIKEVPVNGVVTSRVPNGIPSGIYRMSTITTAINHQPALVGVAQHGSLEDVVYFKVTDNAF</sequence>
<dbReference type="PANTHER" id="PTHR34587">
    <property type="entry name" value="VWFA DOMAIN-CONTAINING PROTEIN"/>
    <property type="match status" value="1"/>
</dbReference>
<dbReference type="OrthoDB" id="2336871at2759"/>
<reference evidence="3" key="2">
    <citation type="submission" date="2015-01" db="EMBL/GenBank/DDBJ databases">
        <title>Evolutionary Origins and Diversification of the Mycorrhizal Mutualists.</title>
        <authorList>
            <consortium name="DOE Joint Genome Institute"/>
            <consortium name="Mycorrhizal Genomics Consortium"/>
            <person name="Kohler A."/>
            <person name="Kuo A."/>
            <person name="Nagy L.G."/>
            <person name="Floudas D."/>
            <person name="Copeland A."/>
            <person name="Barry K.W."/>
            <person name="Cichocki N."/>
            <person name="Veneault-Fourrey C."/>
            <person name="LaButti K."/>
            <person name="Lindquist E.A."/>
            <person name="Lipzen A."/>
            <person name="Lundell T."/>
            <person name="Morin E."/>
            <person name="Murat C."/>
            <person name="Riley R."/>
            <person name="Ohm R."/>
            <person name="Sun H."/>
            <person name="Tunlid A."/>
            <person name="Henrissat B."/>
            <person name="Grigoriev I.V."/>
            <person name="Hibbett D.S."/>
            <person name="Martin F."/>
        </authorList>
    </citation>
    <scope>NUCLEOTIDE SEQUENCE [LARGE SCALE GENOMIC DNA]</scope>
    <source>
        <strain evidence="3">MAFF 305830</strain>
    </source>
</reference>
<keyword evidence="1" id="KW-0732">Signal</keyword>
<dbReference type="EMBL" id="KN824332">
    <property type="protein sequence ID" value="KIM23781.1"/>
    <property type="molecule type" value="Genomic_DNA"/>
</dbReference>
<evidence type="ECO:0000256" key="1">
    <source>
        <dbReference type="SAM" id="SignalP"/>
    </source>
</evidence>
<accession>A0A0C3AX08</accession>
<protein>
    <submittedName>
        <fullName evidence="2">Uncharacterized protein</fullName>
    </submittedName>
</protein>
<evidence type="ECO:0000313" key="3">
    <source>
        <dbReference type="Proteomes" id="UP000054097"/>
    </source>
</evidence>
<reference evidence="2 3" key="1">
    <citation type="submission" date="2014-04" db="EMBL/GenBank/DDBJ databases">
        <authorList>
            <consortium name="DOE Joint Genome Institute"/>
            <person name="Kuo A."/>
            <person name="Zuccaro A."/>
            <person name="Kohler A."/>
            <person name="Nagy L.G."/>
            <person name="Floudas D."/>
            <person name="Copeland A."/>
            <person name="Barry K.W."/>
            <person name="Cichocki N."/>
            <person name="Veneault-Fourrey C."/>
            <person name="LaButti K."/>
            <person name="Lindquist E.A."/>
            <person name="Lipzen A."/>
            <person name="Lundell T."/>
            <person name="Morin E."/>
            <person name="Murat C."/>
            <person name="Sun H."/>
            <person name="Tunlid A."/>
            <person name="Henrissat B."/>
            <person name="Grigoriev I.V."/>
            <person name="Hibbett D.S."/>
            <person name="Martin F."/>
            <person name="Nordberg H.P."/>
            <person name="Cantor M.N."/>
            <person name="Hua S.X."/>
        </authorList>
    </citation>
    <scope>NUCLEOTIDE SEQUENCE [LARGE SCALE GENOMIC DNA]</scope>
    <source>
        <strain evidence="2 3">MAFF 305830</strain>
    </source>
</reference>
<dbReference type="STRING" id="933852.A0A0C3AX08"/>
<organism evidence="2 3">
    <name type="scientific">Serendipita vermifera MAFF 305830</name>
    <dbReference type="NCBI Taxonomy" id="933852"/>
    <lineage>
        <taxon>Eukaryota</taxon>
        <taxon>Fungi</taxon>
        <taxon>Dikarya</taxon>
        <taxon>Basidiomycota</taxon>
        <taxon>Agaricomycotina</taxon>
        <taxon>Agaricomycetes</taxon>
        <taxon>Sebacinales</taxon>
        <taxon>Serendipitaceae</taxon>
        <taxon>Serendipita</taxon>
    </lineage>
</organism>
<dbReference type="InterPro" id="IPR053216">
    <property type="entry name" value="Appressorial_penetr-assoc"/>
</dbReference>
<proteinExistence type="predicted"/>
<dbReference type="Proteomes" id="UP000054097">
    <property type="component" value="Unassembled WGS sequence"/>
</dbReference>
<evidence type="ECO:0000313" key="2">
    <source>
        <dbReference type="EMBL" id="KIM23781.1"/>
    </source>
</evidence>
<dbReference type="AlphaFoldDB" id="A0A0C3AX08"/>
<feature type="signal peptide" evidence="1">
    <location>
        <begin position="1"/>
        <end position="20"/>
    </location>
</feature>
<dbReference type="HOGENOM" id="CLU_029378_3_0_1"/>
<dbReference type="PANTHER" id="PTHR34587:SF2">
    <property type="entry name" value="G-PROTEIN COUPLED RECEPTORS FAMILY 1 PROFILE DOMAIN-CONTAINING PROTEIN"/>
    <property type="match status" value="1"/>
</dbReference>